<organism evidence="1 2">
    <name type="scientific">Bacillus phage Bobb</name>
    <dbReference type="NCBI Taxonomy" id="1527469"/>
    <lineage>
        <taxon>Viruses</taxon>
        <taxon>Duplodnaviria</taxon>
        <taxon>Heunggongvirae</taxon>
        <taxon>Uroviricota</taxon>
        <taxon>Caudoviricetes</taxon>
        <taxon>Herelleviridae</taxon>
        <taxon>Bastillevirinae</taxon>
        <taxon>Agatevirus</taxon>
        <taxon>Agatevirus bobb</taxon>
    </lineage>
</organism>
<proteinExistence type="predicted"/>
<dbReference type="Proteomes" id="UP000028664">
    <property type="component" value="Segment"/>
</dbReference>
<dbReference type="EMBL" id="KM051843">
    <property type="protein sequence ID" value="AII27935.1"/>
    <property type="molecule type" value="Genomic_DNA"/>
</dbReference>
<reference evidence="1 2" key="1">
    <citation type="submission" date="2014-06" db="EMBL/GenBank/DDBJ databases">
        <title>Bioinformatic genomic analysis of Bacillus phage Bobb.</title>
        <authorList>
            <person name="Lewis H.M.N."/>
            <person name="Temple L."/>
            <person name="Barth R.N."/>
            <person name="Bowles K.M."/>
            <person name="Churchin D.I."/>
            <person name="Scott-Croshaw C."/>
            <person name="Glasgow G.H."/>
            <person name="Gloe M.W."/>
            <person name="McGough T.M."/>
            <person name="Nutbrown S.A."/>
            <person name="Romulus S.R."/>
            <person name="Sanders K.A.M."/>
            <person name="Diachok C.R."/>
            <person name="Serigano J.P."/>
            <person name="Shin D."/>
            <person name="Suresh M.H."/>
            <person name="Conner A.R.N."/>
            <person name="Korba R.M."/>
            <person name="Livermore R.J."/>
            <person name="Rohlf M.B."/>
            <person name="Utterback S.D."/>
            <person name="Wilson V.E."/>
        </authorList>
    </citation>
    <scope>NUCLEOTIDE SEQUENCE [LARGE SCALE GENOMIC DNA]</scope>
</reference>
<dbReference type="RefSeq" id="YP_009056303.1">
    <property type="nucleotide sequence ID" value="NC_024792.1"/>
</dbReference>
<evidence type="ECO:0000313" key="2">
    <source>
        <dbReference type="Proteomes" id="UP000028664"/>
    </source>
</evidence>
<accession>A0A076GD70</accession>
<evidence type="ECO:0000313" key="1">
    <source>
        <dbReference type="EMBL" id="AII27935.1"/>
    </source>
</evidence>
<dbReference type="GeneID" id="20283321"/>
<sequence length="80" mass="9222">MELIEKEELIYLYEDVHDLLVAQLNESILTVLNRDEEYVFFSVDNQYAQYVVKLLGSAGYNTISSKPDDLENSLIAFSIE</sequence>
<dbReference type="KEGG" id="vg:20283321"/>
<name>A0A076GD70_9CAUD</name>
<protein>
    <submittedName>
        <fullName evidence="1">Uncharacterized protein</fullName>
    </submittedName>
</protein>
<keyword evidence="2" id="KW-1185">Reference proteome</keyword>